<evidence type="ECO:0000256" key="1">
    <source>
        <dbReference type="ARBA" id="ARBA00007637"/>
    </source>
</evidence>
<feature type="domain" description="NAD-dependent epimerase/dehydratase" evidence="2">
    <location>
        <begin position="9"/>
        <end position="202"/>
    </location>
</feature>
<gene>
    <name evidence="3" type="ORF">S03H2_27653</name>
</gene>
<dbReference type="PANTHER" id="PTHR43000">
    <property type="entry name" value="DTDP-D-GLUCOSE 4,6-DEHYDRATASE-RELATED"/>
    <property type="match status" value="1"/>
</dbReference>
<dbReference type="InterPro" id="IPR036291">
    <property type="entry name" value="NAD(P)-bd_dom_sf"/>
</dbReference>
<proteinExistence type="inferred from homology"/>
<organism evidence="3">
    <name type="scientific">marine sediment metagenome</name>
    <dbReference type="NCBI Taxonomy" id="412755"/>
    <lineage>
        <taxon>unclassified sequences</taxon>
        <taxon>metagenomes</taxon>
        <taxon>ecological metagenomes</taxon>
    </lineage>
</organism>
<name>X1H139_9ZZZZ</name>
<evidence type="ECO:0000313" key="3">
    <source>
        <dbReference type="EMBL" id="GAH50830.1"/>
    </source>
</evidence>
<dbReference type="SUPFAM" id="SSF51735">
    <property type="entry name" value="NAD(P)-binding Rossmann-fold domains"/>
    <property type="match status" value="1"/>
</dbReference>
<dbReference type="InterPro" id="IPR001509">
    <property type="entry name" value="Epimerase_deHydtase"/>
</dbReference>
<comment type="similarity">
    <text evidence="1">Belongs to the NAD(P)-dependent epimerase/dehydratase family.</text>
</comment>
<sequence>MKLSEVNNIIVTGGTGFVGSYLVERLLETDDFSIVVVDNNFSYDVLPEEVKSRVRIEKQDIRDLETVEKIFDEIKPEICFHLAAIHFIPYCNKHPNEVVDVNIRGTSNIQFLCNKYYSNIIQTSTAAVYAPADFPHSENSTIDPPGIYGYSKMVNEYTLGVHFKDNLKELLGVNARLFNVYGTRDLNPHVIPEIMQQMKKQSKSETISLELGNI</sequence>
<dbReference type="AlphaFoldDB" id="X1H139"/>
<accession>X1H139</accession>
<comment type="caution">
    <text evidence="3">The sequence shown here is derived from an EMBL/GenBank/DDBJ whole genome shotgun (WGS) entry which is preliminary data.</text>
</comment>
<feature type="non-terminal residue" evidence="3">
    <location>
        <position position="214"/>
    </location>
</feature>
<reference evidence="3" key="1">
    <citation type="journal article" date="2014" name="Front. Microbiol.">
        <title>High frequency of phylogenetically diverse reductive dehalogenase-homologous genes in deep subseafloor sedimentary metagenomes.</title>
        <authorList>
            <person name="Kawai M."/>
            <person name="Futagami T."/>
            <person name="Toyoda A."/>
            <person name="Takaki Y."/>
            <person name="Nishi S."/>
            <person name="Hori S."/>
            <person name="Arai W."/>
            <person name="Tsubouchi T."/>
            <person name="Morono Y."/>
            <person name="Uchiyama I."/>
            <person name="Ito T."/>
            <person name="Fujiyama A."/>
            <person name="Inagaki F."/>
            <person name="Takami H."/>
        </authorList>
    </citation>
    <scope>NUCLEOTIDE SEQUENCE</scope>
    <source>
        <strain evidence="3">Expedition CK06-06</strain>
    </source>
</reference>
<protein>
    <recommendedName>
        <fullName evidence="2">NAD-dependent epimerase/dehydratase domain-containing protein</fullName>
    </recommendedName>
</protein>
<evidence type="ECO:0000259" key="2">
    <source>
        <dbReference type="Pfam" id="PF01370"/>
    </source>
</evidence>
<dbReference type="EMBL" id="BARU01016641">
    <property type="protein sequence ID" value="GAH50830.1"/>
    <property type="molecule type" value="Genomic_DNA"/>
</dbReference>
<dbReference type="Pfam" id="PF01370">
    <property type="entry name" value="Epimerase"/>
    <property type="match status" value="1"/>
</dbReference>
<dbReference type="Gene3D" id="3.40.50.720">
    <property type="entry name" value="NAD(P)-binding Rossmann-like Domain"/>
    <property type="match status" value="1"/>
</dbReference>